<dbReference type="KEGG" id="eaj:Q3M24_06240"/>
<reference evidence="1" key="1">
    <citation type="journal article" date="2024" name="Syst. Appl. Microbiol.">
        <title>First single-strain enrichments of Electrothrix cable bacteria, description of E. aestuarii sp. nov. and E. rattekaaiensis sp. nov., and proposal of a cable bacteria taxonomy following the rules of the SeqCode.</title>
        <authorList>
            <person name="Plum-Jensen L.E."/>
            <person name="Schramm A."/>
            <person name="Marshall I.P.G."/>
        </authorList>
    </citation>
    <scope>NUCLEOTIDE SEQUENCE</scope>
    <source>
        <strain evidence="1">Rat1</strain>
    </source>
</reference>
<dbReference type="EMBL" id="CP159373">
    <property type="protein sequence ID" value="XCN74341.1"/>
    <property type="molecule type" value="Genomic_DNA"/>
</dbReference>
<gene>
    <name evidence="1" type="ORF">Q3M24_06240</name>
</gene>
<evidence type="ECO:0000313" key="1">
    <source>
        <dbReference type="EMBL" id="XCN74341.1"/>
    </source>
</evidence>
<protein>
    <submittedName>
        <fullName evidence="1">Uncharacterized protein</fullName>
    </submittedName>
</protein>
<accession>A0AAU8LZG7</accession>
<organism evidence="1">
    <name type="scientific">Candidatus Electrothrix aestuarii</name>
    <dbReference type="NCBI Taxonomy" id="3062594"/>
    <lineage>
        <taxon>Bacteria</taxon>
        <taxon>Pseudomonadati</taxon>
        <taxon>Thermodesulfobacteriota</taxon>
        <taxon>Desulfobulbia</taxon>
        <taxon>Desulfobulbales</taxon>
        <taxon>Desulfobulbaceae</taxon>
        <taxon>Candidatus Electrothrix</taxon>
    </lineage>
</organism>
<name>A0AAU8LZG7_9BACT</name>
<proteinExistence type="predicted"/>
<reference evidence="1" key="2">
    <citation type="submission" date="2024-06" db="EMBL/GenBank/DDBJ databases">
        <authorList>
            <person name="Plum-Jensen L.E."/>
            <person name="Schramm A."/>
            <person name="Marshall I.P.G."/>
        </authorList>
    </citation>
    <scope>NUCLEOTIDE SEQUENCE</scope>
    <source>
        <strain evidence="1">Rat1</strain>
    </source>
</reference>
<dbReference type="AlphaFoldDB" id="A0AAU8LZG7"/>
<sequence>MRKQEIVDWQEINEGIVCNYRDGGDYVLLRDPPENPQSWLDHFKHTDSRRWRFINALRWWAKQKHISLSISANGNAWYEHGDISGEIDLGRELTMLLEQYDVLEAYDEFRKSNWLEIKKEEFSNILQLGPFVEGQVALETEAEPEPHMLGAAVSTAFSTMVLMDEEDFTQAIEDKNFEDIPEKYPELILRSKMVECFGEKFSIDICKKDFCIEFDIGSSYSIKYRKLKKRLSRQSVDAVFRQICADYEIANQQRSESRRILFAHMASLGYIVDEGDEGYAFGRIRREYFFDPAKHLTGNDVRSDLISWLREQDLPDKISLDASTPIKKRPLPNQSPQSIPMLEVYDFSAIDTKAKIILENYWCKGHETLHRLWASPRWYQSEKDSWLDEKWWYEQAKMHNDHLLLAVLGDEQARMCIIRDMKELADSGWSGSFSIYEGYSPLYAFMARDYVWPDENPVEFYRGHDAASPERNHWLRFFNPLPYEIKRYAQGVIRDAIAADHDEEGFERLELSLRVFKTDEIGEFLSPDELNQIHKFCSEIAIMHFSEYCTEDAFLRIAYKFGWIDIVEKLSHNESFWQLWATWPFNFIYSGDFALTLSLFDKDELTQRLSAWVLSMDEKSLPREIVETFNITGPESIMKEQQLPAALAWSRTRLLF</sequence>